<sequence length="97" mass="10813">MVGWILYGTSGYRNDDRRVVTDNRGHRQSLTVRMKARQVGDGSSHVSLGRNHMSRWVTVGLMNRPHSDGPSHPPFLRPVEIPSLYNGDETNDGLSGV</sequence>
<name>A0ABS8WLQ5_DATST</name>
<reference evidence="2 3" key="1">
    <citation type="journal article" date="2021" name="BMC Genomics">
        <title>Datura genome reveals duplications of psychoactive alkaloid biosynthetic genes and high mutation rate following tissue culture.</title>
        <authorList>
            <person name="Rajewski A."/>
            <person name="Carter-House D."/>
            <person name="Stajich J."/>
            <person name="Litt A."/>
        </authorList>
    </citation>
    <scope>NUCLEOTIDE SEQUENCE [LARGE SCALE GENOMIC DNA]</scope>
    <source>
        <strain evidence="2">AR-01</strain>
    </source>
</reference>
<dbReference type="Proteomes" id="UP000823775">
    <property type="component" value="Unassembled WGS sequence"/>
</dbReference>
<comment type="caution">
    <text evidence="2">The sequence shown here is derived from an EMBL/GenBank/DDBJ whole genome shotgun (WGS) entry which is preliminary data.</text>
</comment>
<feature type="region of interest" description="Disordered" evidence="1">
    <location>
        <begin position="64"/>
        <end position="97"/>
    </location>
</feature>
<gene>
    <name evidence="2" type="ORF">HAX54_048671</name>
</gene>
<evidence type="ECO:0000313" key="3">
    <source>
        <dbReference type="Proteomes" id="UP000823775"/>
    </source>
</evidence>
<evidence type="ECO:0000313" key="2">
    <source>
        <dbReference type="EMBL" id="MCE3050997.1"/>
    </source>
</evidence>
<accession>A0ABS8WLQ5</accession>
<proteinExistence type="predicted"/>
<organism evidence="2 3">
    <name type="scientific">Datura stramonium</name>
    <name type="common">Jimsonweed</name>
    <name type="synonym">Common thornapple</name>
    <dbReference type="NCBI Taxonomy" id="4076"/>
    <lineage>
        <taxon>Eukaryota</taxon>
        <taxon>Viridiplantae</taxon>
        <taxon>Streptophyta</taxon>
        <taxon>Embryophyta</taxon>
        <taxon>Tracheophyta</taxon>
        <taxon>Spermatophyta</taxon>
        <taxon>Magnoliopsida</taxon>
        <taxon>eudicotyledons</taxon>
        <taxon>Gunneridae</taxon>
        <taxon>Pentapetalae</taxon>
        <taxon>asterids</taxon>
        <taxon>lamiids</taxon>
        <taxon>Solanales</taxon>
        <taxon>Solanaceae</taxon>
        <taxon>Solanoideae</taxon>
        <taxon>Datureae</taxon>
        <taxon>Datura</taxon>
    </lineage>
</organism>
<keyword evidence="3" id="KW-1185">Reference proteome</keyword>
<evidence type="ECO:0000256" key="1">
    <source>
        <dbReference type="SAM" id="MobiDB-lite"/>
    </source>
</evidence>
<protein>
    <submittedName>
        <fullName evidence="2">Uncharacterized protein</fullName>
    </submittedName>
</protein>
<dbReference type="EMBL" id="JACEIK010008078">
    <property type="protein sequence ID" value="MCE3050997.1"/>
    <property type="molecule type" value="Genomic_DNA"/>
</dbReference>